<organism evidence="1">
    <name type="scientific">marine sediment metagenome</name>
    <dbReference type="NCBI Taxonomy" id="412755"/>
    <lineage>
        <taxon>unclassified sequences</taxon>
        <taxon>metagenomes</taxon>
        <taxon>ecological metagenomes</taxon>
    </lineage>
</organism>
<gene>
    <name evidence="1" type="ORF">LCGC14_2371260</name>
</gene>
<accession>A0A0F9C3P4</accession>
<dbReference type="EMBL" id="LAZR01034958">
    <property type="protein sequence ID" value="KKL28824.1"/>
    <property type="molecule type" value="Genomic_DNA"/>
</dbReference>
<dbReference type="AlphaFoldDB" id="A0A0F9C3P4"/>
<evidence type="ECO:0000313" key="1">
    <source>
        <dbReference type="EMBL" id="KKL28824.1"/>
    </source>
</evidence>
<proteinExistence type="predicted"/>
<comment type="caution">
    <text evidence="1">The sequence shown here is derived from an EMBL/GenBank/DDBJ whole genome shotgun (WGS) entry which is preliminary data.</text>
</comment>
<name>A0A0F9C3P4_9ZZZZ</name>
<sequence length="73" mass="8790">MNFPSSRRTPSLCCDHDTGRRYQFEDWGTGELYGKLMQRYHKSPKEYAEPKDYQGKRLLKERKLKGYSGRLHY</sequence>
<reference evidence="1" key="1">
    <citation type="journal article" date="2015" name="Nature">
        <title>Complex archaea that bridge the gap between prokaryotes and eukaryotes.</title>
        <authorList>
            <person name="Spang A."/>
            <person name="Saw J.H."/>
            <person name="Jorgensen S.L."/>
            <person name="Zaremba-Niedzwiedzka K."/>
            <person name="Martijn J."/>
            <person name="Lind A.E."/>
            <person name="van Eijk R."/>
            <person name="Schleper C."/>
            <person name="Guy L."/>
            <person name="Ettema T.J."/>
        </authorList>
    </citation>
    <scope>NUCLEOTIDE SEQUENCE</scope>
</reference>
<protein>
    <submittedName>
        <fullName evidence="1">Uncharacterized protein</fullName>
    </submittedName>
</protein>